<dbReference type="GeneID" id="29056820"/>
<evidence type="ECO:0000256" key="3">
    <source>
        <dbReference type="ARBA" id="ARBA00023274"/>
    </source>
</evidence>
<sequence>MTKRTLQGTNHKRIKTSGFRKRMQTPSGRNILNARRRKKRKKIACA</sequence>
<accession>A0A1C9CGP0</accession>
<dbReference type="GO" id="GO:0005840">
    <property type="term" value="C:ribosome"/>
    <property type="evidence" value="ECO:0007669"/>
    <property type="project" value="UniProtKB-KW"/>
</dbReference>
<reference evidence="4" key="1">
    <citation type="journal article" date="2018" name="PLoS ONE">
        <title>Plastid genome analysis of three Nemaliophycidae red algal species suggests environmental adaptation for iron limited habitats.</title>
        <authorList>
            <person name="Cho C.H."/>
            <person name="Choi J.W."/>
            <person name="Lam D.W."/>
            <person name="Kim K.M."/>
            <person name="Yoon H.S."/>
        </authorList>
    </citation>
    <scope>NUCLEOTIDE SEQUENCE</scope>
</reference>
<dbReference type="PROSITE" id="PS00784">
    <property type="entry name" value="RIBOSOMAL_L34"/>
    <property type="match status" value="1"/>
</dbReference>
<dbReference type="NCBIfam" id="TIGR01030">
    <property type="entry name" value="rpmH_bact"/>
    <property type="match status" value="1"/>
</dbReference>
<dbReference type="GO" id="GO:1990904">
    <property type="term" value="C:ribonucleoprotein complex"/>
    <property type="evidence" value="ECO:0007669"/>
    <property type="project" value="UniProtKB-KW"/>
</dbReference>
<name>A0A1C9CGP0_9FLOR</name>
<keyword evidence="2 4" id="KW-0689">Ribosomal protein</keyword>
<dbReference type="RefSeq" id="YP_009297805.1">
    <property type="nucleotide sequence ID" value="NC_031178.1"/>
</dbReference>
<dbReference type="GO" id="GO:0003735">
    <property type="term" value="F:structural constituent of ribosome"/>
    <property type="evidence" value="ECO:0007669"/>
    <property type="project" value="InterPro"/>
</dbReference>
<organism evidence="4">
    <name type="scientific">Kumanoa americana</name>
    <dbReference type="NCBI Taxonomy" id="1196377"/>
    <lineage>
        <taxon>Eukaryota</taxon>
        <taxon>Rhodophyta</taxon>
        <taxon>Florideophyceae</taxon>
        <taxon>Nemaliophycidae</taxon>
        <taxon>Batrachospermales</taxon>
        <taxon>Batrachospermaceae</taxon>
        <taxon>Kumanoa</taxon>
    </lineage>
</organism>
<comment type="similarity">
    <text evidence="1">Belongs to the bacterial ribosomal protein bL34 family.</text>
</comment>
<dbReference type="HAMAP" id="MF_00391">
    <property type="entry name" value="Ribosomal_bL34"/>
    <property type="match status" value="1"/>
</dbReference>
<dbReference type="Gene3D" id="1.10.287.3980">
    <property type="match status" value="1"/>
</dbReference>
<dbReference type="GO" id="GO:0006412">
    <property type="term" value="P:translation"/>
    <property type="evidence" value="ECO:0007669"/>
    <property type="project" value="InterPro"/>
</dbReference>
<proteinExistence type="inferred from homology"/>
<dbReference type="Pfam" id="PF00468">
    <property type="entry name" value="Ribosomal_L34"/>
    <property type="match status" value="1"/>
</dbReference>
<keyword evidence="4" id="KW-0934">Plastid</keyword>
<dbReference type="InterPro" id="IPR000271">
    <property type="entry name" value="Ribosomal_bL34"/>
</dbReference>
<evidence type="ECO:0000313" key="4">
    <source>
        <dbReference type="EMBL" id="AOM67539.1"/>
    </source>
</evidence>
<evidence type="ECO:0000256" key="1">
    <source>
        <dbReference type="ARBA" id="ARBA00010111"/>
    </source>
</evidence>
<protein>
    <submittedName>
        <fullName evidence="4">Ribosomal protein L34</fullName>
    </submittedName>
</protein>
<gene>
    <name evidence="4" type="primary">rpl34</name>
    <name evidence="4" type="ORF">Kuma_105</name>
</gene>
<evidence type="ECO:0000256" key="2">
    <source>
        <dbReference type="ARBA" id="ARBA00022980"/>
    </source>
</evidence>
<dbReference type="EMBL" id="KX284725">
    <property type="protein sequence ID" value="AOM67539.1"/>
    <property type="molecule type" value="Genomic_DNA"/>
</dbReference>
<dbReference type="InterPro" id="IPR020939">
    <property type="entry name" value="Ribosomal_bL34_CS"/>
</dbReference>
<geneLocation type="plastid" evidence="4"/>
<keyword evidence="3" id="KW-0687">Ribonucleoprotein</keyword>
<dbReference type="AlphaFoldDB" id="A0A1C9CGP0"/>